<keyword evidence="2" id="KW-1185">Reference proteome</keyword>
<dbReference type="OrthoDB" id="10419741at2759"/>
<protein>
    <submittedName>
        <fullName evidence="1">Uncharacterized protein</fullName>
    </submittedName>
</protein>
<accession>A0A8T0DLJ9</accession>
<reference evidence="1 2" key="1">
    <citation type="submission" date="2019-07" db="EMBL/GenBank/DDBJ databases">
        <title>Annotation for the trematode Paragonimus westermani.</title>
        <authorList>
            <person name="Choi Y.-J."/>
        </authorList>
    </citation>
    <scope>NUCLEOTIDE SEQUENCE [LARGE SCALE GENOMIC DNA]</scope>
    <source>
        <strain evidence="1">180907_Pwestermani</strain>
    </source>
</reference>
<dbReference type="AlphaFoldDB" id="A0A8T0DLJ9"/>
<name>A0A8T0DLJ9_9TREM</name>
<proteinExistence type="predicted"/>
<gene>
    <name evidence="1" type="ORF">P879_01734</name>
</gene>
<dbReference type="Proteomes" id="UP000699462">
    <property type="component" value="Unassembled WGS sequence"/>
</dbReference>
<evidence type="ECO:0000313" key="2">
    <source>
        <dbReference type="Proteomes" id="UP000699462"/>
    </source>
</evidence>
<organism evidence="1 2">
    <name type="scientific">Paragonimus westermani</name>
    <dbReference type="NCBI Taxonomy" id="34504"/>
    <lineage>
        <taxon>Eukaryota</taxon>
        <taxon>Metazoa</taxon>
        <taxon>Spiralia</taxon>
        <taxon>Lophotrochozoa</taxon>
        <taxon>Platyhelminthes</taxon>
        <taxon>Trematoda</taxon>
        <taxon>Digenea</taxon>
        <taxon>Plagiorchiida</taxon>
        <taxon>Troglotremata</taxon>
        <taxon>Troglotrematidae</taxon>
        <taxon>Paragonimus</taxon>
    </lineage>
</organism>
<evidence type="ECO:0000313" key="1">
    <source>
        <dbReference type="EMBL" id="KAF8567597.1"/>
    </source>
</evidence>
<dbReference type="EMBL" id="JTDF01003676">
    <property type="protein sequence ID" value="KAF8567597.1"/>
    <property type="molecule type" value="Genomic_DNA"/>
</dbReference>
<sequence length="82" mass="9949">MEEYGVAELDECRKFVNDTRFVNNRGQQKYPTDHRYQWIKTVLYDFLSTKPMLTRCIGLIAIRITIFWKHSYLEPYCLFVFS</sequence>
<comment type="caution">
    <text evidence="1">The sequence shown here is derived from an EMBL/GenBank/DDBJ whole genome shotgun (WGS) entry which is preliminary data.</text>
</comment>